<comment type="caution">
    <text evidence="3">The sequence shown here is derived from an EMBL/GenBank/DDBJ whole genome shotgun (WGS) entry which is preliminary data.</text>
</comment>
<feature type="compositionally biased region" description="Basic and acidic residues" evidence="2">
    <location>
        <begin position="221"/>
        <end position="231"/>
    </location>
</feature>
<feature type="region of interest" description="Disordered" evidence="2">
    <location>
        <begin position="221"/>
        <end position="259"/>
    </location>
</feature>
<dbReference type="EMBL" id="VDEP01000338">
    <property type="protein sequence ID" value="KAA1102307.1"/>
    <property type="molecule type" value="Genomic_DNA"/>
</dbReference>
<name>A0A5B0PL57_PUCGR</name>
<feature type="coiled-coil region" evidence="1">
    <location>
        <begin position="189"/>
        <end position="216"/>
    </location>
</feature>
<evidence type="ECO:0000256" key="1">
    <source>
        <dbReference type="SAM" id="Coils"/>
    </source>
</evidence>
<proteinExistence type="predicted"/>
<sequence>MSGIEPQPPINNPTPESNRSLNNPTPESNRSLNNGMGALTSLVENLCTNVTSAAVTTLIKQCEIFEGLDEEEEASLYLAAGIPPPGPDAMPGTLASYELQIRTIVVRTLDGLDPEAWEDNDQFRSAFLAILAAEQHWAAHRNGLWWHRVCEFRRLIISDRITAQGEEAPARNRIVYNRNEVKLAHHRAIWVAEQDIARSQQNIQRAERTILTERQMLRTIAEEERRERENADDVGPGPNIDPSTPVPTVDEPVSSEDHV</sequence>
<dbReference type="AlphaFoldDB" id="A0A5B0PL57"/>
<evidence type="ECO:0000313" key="4">
    <source>
        <dbReference type="Proteomes" id="UP000325313"/>
    </source>
</evidence>
<gene>
    <name evidence="3" type="ORF">PGTUg99_024855</name>
</gene>
<organism evidence="3 4">
    <name type="scientific">Puccinia graminis f. sp. tritici</name>
    <dbReference type="NCBI Taxonomy" id="56615"/>
    <lineage>
        <taxon>Eukaryota</taxon>
        <taxon>Fungi</taxon>
        <taxon>Dikarya</taxon>
        <taxon>Basidiomycota</taxon>
        <taxon>Pucciniomycotina</taxon>
        <taxon>Pucciniomycetes</taxon>
        <taxon>Pucciniales</taxon>
        <taxon>Pucciniaceae</taxon>
        <taxon>Puccinia</taxon>
    </lineage>
</organism>
<protein>
    <submittedName>
        <fullName evidence="3">Uncharacterized protein</fullName>
    </submittedName>
</protein>
<feature type="region of interest" description="Disordered" evidence="2">
    <location>
        <begin position="1"/>
        <end position="35"/>
    </location>
</feature>
<reference evidence="3 4" key="1">
    <citation type="submission" date="2019-05" db="EMBL/GenBank/DDBJ databases">
        <title>Emergence of the Ug99 lineage of the wheat stem rust pathogen through somatic hybridization.</title>
        <authorList>
            <person name="Li F."/>
            <person name="Upadhyaya N.M."/>
            <person name="Sperschneider J."/>
            <person name="Matny O."/>
            <person name="Nguyen-Phuc H."/>
            <person name="Mago R."/>
            <person name="Raley C."/>
            <person name="Miller M.E."/>
            <person name="Silverstein K.A.T."/>
            <person name="Henningsen E."/>
            <person name="Hirsch C.D."/>
            <person name="Visser B."/>
            <person name="Pretorius Z.A."/>
            <person name="Steffenson B.J."/>
            <person name="Schwessinger B."/>
            <person name="Dodds P.N."/>
            <person name="Figueroa M."/>
        </authorList>
    </citation>
    <scope>NUCLEOTIDE SEQUENCE [LARGE SCALE GENOMIC DNA]</scope>
    <source>
        <strain evidence="3 4">Ug99</strain>
    </source>
</reference>
<evidence type="ECO:0000313" key="3">
    <source>
        <dbReference type="EMBL" id="KAA1102307.1"/>
    </source>
</evidence>
<keyword evidence="1" id="KW-0175">Coiled coil</keyword>
<evidence type="ECO:0000256" key="2">
    <source>
        <dbReference type="SAM" id="MobiDB-lite"/>
    </source>
</evidence>
<dbReference type="Proteomes" id="UP000325313">
    <property type="component" value="Unassembled WGS sequence"/>
</dbReference>
<accession>A0A5B0PL57</accession>
<feature type="compositionally biased region" description="Polar residues" evidence="2">
    <location>
        <begin position="13"/>
        <end position="34"/>
    </location>
</feature>
<feature type="compositionally biased region" description="Pro residues" evidence="2">
    <location>
        <begin position="1"/>
        <end position="12"/>
    </location>
</feature>